<feature type="domain" description="Pseudouridine synthase I TruA alpha/beta" evidence="6">
    <location>
        <begin position="169"/>
        <end position="268"/>
    </location>
</feature>
<sequence>MSPTLDNIAKQIRAERSGCWDQSQRIALVIQYVGTHFHGWQRQLNQRTVQGDIEQVLQVVLGYPVTLHGAGRTDAGVHAAAQVAHFDAPKIIPANRWAAILNHRLPSDIVVRASAGVESDWHAQFSAQWRRYRYTFYTDSRPNLFVSPYAWHYYYQPLDETAMRAALTPLIGHHELTAFHRAGSGRAHSWVDIQATECYRRNSFLYIELQASGFLYGMVRLMMGLLVQVGQGLCSPAEFTKLWQSKRRDLVKYSAPAQGLCLLRVGYPKFPFPAEIWFDTQPQFCLAPIPTAV</sequence>
<dbReference type="InterPro" id="IPR020095">
    <property type="entry name" value="PsdUridine_synth_TruA_C"/>
</dbReference>
<dbReference type="PANTHER" id="PTHR11142:SF0">
    <property type="entry name" value="TRNA PSEUDOURIDINE SYNTHASE-LIKE 1"/>
    <property type="match status" value="1"/>
</dbReference>
<feature type="active site" description="Nucleophile" evidence="4">
    <location>
        <position position="74"/>
    </location>
</feature>
<dbReference type="NCBIfam" id="TIGR00071">
    <property type="entry name" value="hisT_truA"/>
    <property type="match status" value="1"/>
</dbReference>
<dbReference type="InterPro" id="IPR020094">
    <property type="entry name" value="TruA/RsuA/RluB/E/F_N"/>
</dbReference>
<dbReference type="EMBL" id="JBHZOL010000078">
    <property type="protein sequence ID" value="MFE4107107.1"/>
    <property type="molecule type" value="Genomic_DNA"/>
</dbReference>
<accession>A0ABW6IHH3</accession>
<feature type="binding site" evidence="4">
    <location>
        <position position="132"/>
    </location>
    <ligand>
        <name>substrate</name>
    </ligand>
</feature>
<comment type="catalytic activity">
    <reaction evidence="4 5">
        <text>uridine(38/39/40) in tRNA = pseudouridine(38/39/40) in tRNA</text>
        <dbReference type="Rhea" id="RHEA:22376"/>
        <dbReference type="Rhea" id="RHEA-COMP:10085"/>
        <dbReference type="Rhea" id="RHEA-COMP:10087"/>
        <dbReference type="ChEBI" id="CHEBI:65314"/>
        <dbReference type="ChEBI" id="CHEBI:65315"/>
        <dbReference type="EC" id="5.4.99.12"/>
    </reaction>
</comment>
<reference evidence="7 8" key="1">
    <citation type="submission" date="2024-10" db="EMBL/GenBank/DDBJ databases">
        <authorList>
            <person name="Ratan Roy A."/>
            <person name="Morales Sandoval P.H."/>
            <person name="De Los Santos Villalobos S."/>
            <person name="Chakraborty S."/>
            <person name="Mukherjee J."/>
        </authorList>
    </citation>
    <scope>NUCLEOTIDE SEQUENCE [LARGE SCALE GENOMIC DNA]</scope>
    <source>
        <strain evidence="7 8">S1</strain>
    </source>
</reference>
<name>A0ABW6IHH3_9CYAN</name>
<dbReference type="PANTHER" id="PTHR11142">
    <property type="entry name" value="PSEUDOURIDYLATE SYNTHASE"/>
    <property type="match status" value="1"/>
</dbReference>
<gene>
    <name evidence="4 7" type="primary">truA</name>
    <name evidence="7" type="ORF">ACFVKH_12500</name>
</gene>
<evidence type="ECO:0000256" key="3">
    <source>
        <dbReference type="ARBA" id="ARBA00023235"/>
    </source>
</evidence>
<dbReference type="HAMAP" id="MF_00171">
    <property type="entry name" value="TruA"/>
    <property type="match status" value="1"/>
</dbReference>
<protein>
    <recommendedName>
        <fullName evidence="4">tRNA pseudouridine synthase A</fullName>
        <ecNumber evidence="4">5.4.99.12</ecNumber>
    </recommendedName>
    <alternativeName>
        <fullName evidence="4">tRNA pseudouridine(38-40) synthase</fullName>
    </alternativeName>
    <alternativeName>
        <fullName evidence="4">tRNA pseudouridylate synthase I</fullName>
    </alternativeName>
    <alternativeName>
        <fullName evidence="4">tRNA-uridine isomerase I</fullName>
    </alternativeName>
</protein>
<comment type="caution">
    <text evidence="7">The sequence shown here is derived from an EMBL/GenBank/DDBJ whole genome shotgun (WGS) entry which is preliminary data.</text>
</comment>
<dbReference type="EC" id="5.4.99.12" evidence="4"/>
<evidence type="ECO:0000256" key="4">
    <source>
        <dbReference type="HAMAP-Rule" id="MF_00171"/>
    </source>
</evidence>
<dbReference type="SUPFAM" id="SSF55120">
    <property type="entry name" value="Pseudouridine synthase"/>
    <property type="match status" value="1"/>
</dbReference>
<dbReference type="GO" id="GO:0160147">
    <property type="term" value="F:tRNA pseudouridine(38-40) synthase activity"/>
    <property type="evidence" value="ECO:0007669"/>
    <property type="project" value="UniProtKB-EC"/>
</dbReference>
<dbReference type="Proteomes" id="UP001600165">
    <property type="component" value="Unassembled WGS sequence"/>
</dbReference>
<dbReference type="InterPro" id="IPR001406">
    <property type="entry name" value="PsdUridine_synth_TruA"/>
</dbReference>
<proteinExistence type="inferred from homology"/>
<evidence type="ECO:0000256" key="5">
    <source>
        <dbReference type="RuleBase" id="RU003792"/>
    </source>
</evidence>
<evidence type="ECO:0000313" key="7">
    <source>
        <dbReference type="EMBL" id="MFE4107107.1"/>
    </source>
</evidence>
<comment type="similarity">
    <text evidence="1 4 5">Belongs to the tRNA pseudouridine synthase TruA family.</text>
</comment>
<feature type="domain" description="Pseudouridine synthase I TruA alpha/beta" evidence="6">
    <location>
        <begin position="30"/>
        <end position="125"/>
    </location>
</feature>
<comment type="caution">
    <text evidence="4">Lacks conserved residue(s) required for the propagation of feature annotation.</text>
</comment>
<dbReference type="InterPro" id="IPR020097">
    <property type="entry name" value="PsdUridine_synth_TruA_a/b_dom"/>
</dbReference>
<comment type="subunit">
    <text evidence="4">Homodimer.</text>
</comment>
<dbReference type="Pfam" id="PF01416">
    <property type="entry name" value="PseudoU_synth_1"/>
    <property type="match status" value="2"/>
</dbReference>
<dbReference type="Gene3D" id="3.30.70.660">
    <property type="entry name" value="Pseudouridine synthase I, catalytic domain, C-terminal subdomain"/>
    <property type="match status" value="1"/>
</dbReference>
<dbReference type="InterPro" id="IPR020103">
    <property type="entry name" value="PsdUridine_synth_cat_dom_sf"/>
</dbReference>
<keyword evidence="8" id="KW-1185">Reference proteome</keyword>
<evidence type="ECO:0000256" key="1">
    <source>
        <dbReference type="ARBA" id="ARBA00009375"/>
    </source>
</evidence>
<organism evidence="7 8">
    <name type="scientific">Almyronema epifaneia S1</name>
    <dbReference type="NCBI Taxonomy" id="2991925"/>
    <lineage>
        <taxon>Bacteria</taxon>
        <taxon>Bacillati</taxon>
        <taxon>Cyanobacteriota</taxon>
        <taxon>Cyanophyceae</taxon>
        <taxon>Nodosilineales</taxon>
        <taxon>Nodosilineaceae</taxon>
        <taxon>Almyronema</taxon>
        <taxon>Almyronema epifaneia</taxon>
    </lineage>
</organism>
<evidence type="ECO:0000256" key="2">
    <source>
        <dbReference type="ARBA" id="ARBA00022694"/>
    </source>
</evidence>
<keyword evidence="3 4" id="KW-0413">Isomerase</keyword>
<dbReference type="PIRSF" id="PIRSF001430">
    <property type="entry name" value="tRNA_psdUrid_synth"/>
    <property type="match status" value="1"/>
</dbReference>
<keyword evidence="2 4" id="KW-0819">tRNA processing</keyword>
<dbReference type="Gene3D" id="3.30.70.580">
    <property type="entry name" value="Pseudouridine synthase I, catalytic domain, N-terminal subdomain"/>
    <property type="match status" value="1"/>
</dbReference>
<evidence type="ECO:0000313" key="8">
    <source>
        <dbReference type="Proteomes" id="UP001600165"/>
    </source>
</evidence>
<evidence type="ECO:0000259" key="6">
    <source>
        <dbReference type="Pfam" id="PF01416"/>
    </source>
</evidence>
<dbReference type="CDD" id="cd02570">
    <property type="entry name" value="PseudoU_synth_EcTruA"/>
    <property type="match status" value="1"/>
</dbReference>
<comment type="function">
    <text evidence="4">Formation of pseudouridine at positions 38, 39 and 40 in the anticodon stem and loop of transfer RNAs.</text>
</comment>
<dbReference type="RefSeq" id="WP_377965507.1">
    <property type="nucleotide sequence ID" value="NZ_JBHZOL010000078.1"/>
</dbReference>